<feature type="chain" id="PRO_5002821347" evidence="3">
    <location>
        <begin position="20"/>
        <end position="234"/>
    </location>
</feature>
<dbReference type="Pfam" id="PF11018">
    <property type="entry name" value="Cuticle_3"/>
    <property type="match status" value="1"/>
</dbReference>
<sequence length="234" mass="23815">MAFKYVLLSFCALVGVASAGFLAPATTYAAASIPVVAKVAQPHYDAVGTTQQNVVRSFGGTVSTYSKNVVTPYSSVSKVDSRITNNVYTPKTLYSAPAPVITKSFYAAAPAPVLAKTVYSAPAPVVAKTVYSAPAPVYAAPAPVVAKTVYSAPAPVLAKTVYSAPVAKAVYAAPAPVYAAPAPVVAKTVYSAPAPVYHAPAPLVAAAPAAFVKYSPAAVVAHASFDGFGSHWGY</sequence>
<evidence type="ECO:0000256" key="3">
    <source>
        <dbReference type="SAM" id="SignalP"/>
    </source>
</evidence>
<dbReference type="Proteomes" id="UP000002282">
    <property type="component" value="Chromosome 3L"/>
</dbReference>
<dbReference type="PANTHER" id="PTHR39068:SF2">
    <property type="entry name" value="MIP24391P"/>
    <property type="match status" value="1"/>
</dbReference>
<feature type="signal peptide" evidence="3">
    <location>
        <begin position="1"/>
        <end position="19"/>
    </location>
</feature>
<evidence type="ECO:0000313" key="5">
    <source>
        <dbReference type="Proteomes" id="UP000002282"/>
    </source>
</evidence>
<protein>
    <submittedName>
        <fullName evidence="4">Uncharacterized protein</fullName>
    </submittedName>
</protein>
<dbReference type="OrthoDB" id="6630852at2759"/>
<accession>B4PC81</accession>
<dbReference type="GO" id="GO:0042302">
    <property type="term" value="F:structural constituent of cuticle"/>
    <property type="evidence" value="ECO:0007669"/>
    <property type="project" value="UniProtKB-KW"/>
</dbReference>
<reference evidence="4 5" key="2">
    <citation type="journal article" date="2007" name="PLoS Biol.">
        <title>Principles of genome evolution in the Drosophila melanogaster species group.</title>
        <authorList>
            <person name="Ranz J.M."/>
            <person name="Maurin D."/>
            <person name="Chan Y.S."/>
            <person name="von Grotthuss M."/>
            <person name="Hillier L.W."/>
            <person name="Roote J."/>
            <person name="Ashburner M."/>
            <person name="Bergman C.M."/>
        </authorList>
    </citation>
    <scope>NUCLEOTIDE SEQUENCE [LARGE SCALE GENOMIC DNA]</scope>
    <source>
        <strain evidence="5">Tai18E2 / Tucson 14021-0261.01</strain>
    </source>
</reference>
<dbReference type="eggNOG" id="ENOG502SQRW">
    <property type="taxonomic scope" value="Eukaryota"/>
</dbReference>
<evidence type="ECO:0000256" key="2">
    <source>
        <dbReference type="ARBA" id="ARBA00022737"/>
    </source>
</evidence>
<reference evidence="4 5" key="1">
    <citation type="journal article" date="2007" name="Nature">
        <title>Evolution of genes and genomes on the Drosophila phylogeny.</title>
        <authorList>
            <consortium name="Drosophila 12 Genomes Consortium"/>
            <person name="Clark A.G."/>
            <person name="Eisen M.B."/>
            <person name="Smith D.R."/>
            <person name="Bergman C.M."/>
            <person name="Oliver B."/>
            <person name="Markow T.A."/>
            <person name="Kaufman T.C."/>
            <person name="Kellis M."/>
            <person name="Gelbart W."/>
            <person name="Iyer V.N."/>
            <person name="Pollard D.A."/>
            <person name="Sackton T.B."/>
            <person name="Larracuente A.M."/>
            <person name="Singh N.D."/>
            <person name="Abad J.P."/>
            <person name="Abt D.N."/>
            <person name="Adryan B."/>
            <person name="Aguade M."/>
            <person name="Akashi H."/>
            <person name="Anderson W.W."/>
            <person name="Aquadro C.F."/>
            <person name="Ardell D.H."/>
            <person name="Arguello R."/>
            <person name="Artieri C.G."/>
            <person name="Barbash D.A."/>
            <person name="Barker D."/>
            <person name="Barsanti P."/>
            <person name="Batterham P."/>
            <person name="Batzoglou S."/>
            <person name="Begun D."/>
            <person name="Bhutkar A."/>
            <person name="Blanco E."/>
            <person name="Bosak S.A."/>
            <person name="Bradley R.K."/>
            <person name="Brand A.D."/>
            <person name="Brent M.R."/>
            <person name="Brooks A.N."/>
            <person name="Brown R.H."/>
            <person name="Butlin R.K."/>
            <person name="Caggese C."/>
            <person name="Calvi B.R."/>
            <person name="Bernardo de Carvalho A."/>
            <person name="Caspi A."/>
            <person name="Castrezana S."/>
            <person name="Celniker S.E."/>
            <person name="Chang J.L."/>
            <person name="Chapple C."/>
            <person name="Chatterji S."/>
            <person name="Chinwalla A."/>
            <person name="Civetta A."/>
            <person name="Clifton S.W."/>
            <person name="Comeron J.M."/>
            <person name="Costello J.C."/>
            <person name="Coyne J.A."/>
            <person name="Daub J."/>
            <person name="David R.G."/>
            <person name="Delcher A.L."/>
            <person name="Delehaunty K."/>
            <person name="Do C.B."/>
            <person name="Ebling H."/>
            <person name="Edwards K."/>
            <person name="Eickbush T."/>
            <person name="Evans J.D."/>
            <person name="Filipski A."/>
            <person name="Findeiss S."/>
            <person name="Freyhult E."/>
            <person name="Fulton L."/>
            <person name="Fulton R."/>
            <person name="Garcia A.C."/>
            <person name="Gardiner A."/>
            <person name="Garfield D.A."/>
            <person name="Garvin B.E."/>
            <person name="Gibson G."/>
            <person name="Gilbert D."/>
            <person name="Gnerre S."/>
            <person name="Godfrey J."/>
            <person name="Good R."/>
            <person name="Gotea V."/>
            <person name="Gravely B."/>
            <person name="Greenberg A.J."/>
            <person name="Griffiths-Jones S."/>
            <person name="Gross S."/>
            <person name="Guigo R."/>
            <person name="Gustafson E.A."/>
            <person name="Haerty W."/>
            <person name="Hahn M.W."/>
            <person name="Halligan D.L."/>
            <person name="Halpern A.L."/>
            <person name="Halter G.M."/>
            <person name="Han M.V."/>
            <person name="Heger A."/>
            <person name="Hillier L."/>
            <person name="Hinrichs A.S."/>
            <person name="Holmes I."/>
            <person name="Hoskins R.A."/>
            <person name="Hubisz M.J."/>
            <person name="Hultmark D."/>
            <person name="Huntley M.A."/>
            <person name="Jaffe D.B."/>
            <person name="Jagadeeshan S."/>
            <person name="Jeck W.R."/>
            <person name="Johnson J."/>
            <person name="Jones C.D."/>
            <person name="Jordan W.C."/>
            <person name="Karpen G.H."/>
            <person name="Kataoka E."/>
            <person name="Keightley P.D."/>
            <person name="Kheradpour P."/>
            <person name="Kirkness E.F."/>
            <person name="Koerich L.B."/>
            <person name="Kristiansen K."/>
            <person name="Kudrna D."/>
            <person name="Kulathinal R.J."/>
            <person name="Kumar S."/>
            <person name="Kwok R."/>
            <person name="Lander E."/>
            <person name="Langley C.H."/>
            <person name="Lapoint R."/>
            <person name="Lazzaro B.P."/>
            <person name="Lee S.J."/>
            <person name="Levesque L."/>
            <person name="Li R."/>
            <person name="Lin C.F."/>
            <person name="Lin M.F."/>
            <person name="Lindblad-Toh K."/>
            <person name="Llopart A."/>
            <person name="Long M."/>
            <person name="Low L."/>
            <person name="Lozovsky E."/>
            <person name="Lu J."/>
            <person name="Luo M."/>
            <person name="Machado C.A."/>
            <person name="Makalowski W."/>
            <person name="Marzo M."/>
            <person name="Matsuda M."/>
            <person name="Matzkin L."/>
            <person name="McAllister B."/>
            <person name="McBride C.S."/>
            <person name="McKernan B."/>
            <person name="McKernan K."/>
            <person name="Mendez-Lago M."/>
            <person name="Minx P."/>
            <person name="Mollenhauer M.U."/>
            <person name="Montooth K."/>
            <person name="Mount S.M."/>
            <person name="Mu X."/>
            <person name="Myers E."/>
            <person name="Negre B."/>
            <person name="Newfeld S."/>
            <person name="Nielsen R."/>
            <person name="Noor M.A."/>
            <person name="O'Grady P."/>
            <person name="Pachter L."/>
            <person name="Papaceit M."/>
            <person name="Parisi M.J."/>
            <person name="Parisi M."/>
            <person name="Parts L."/>
            <person name="Pedersen J.S."/>
            <person name="Pesole G."/>
            <person name="Phillippy A.M."/>
            <person name="Ponting C.P."/>
            <person name="Pop M."/>
            <person name="Porcelli D."/>
            <person name="Powell J.R."/>
            <person name="Prohaska S."/>
            <person name="Pruitt K."/>
            <person name="Puig M."/>
            <person name="Quesneville H."/>
            <person name="Ram K.R."/>
            <person name="Rand D."/>
            <person name="Rasmussen M.D."/>
            <person name="Reed L.K."/>
            <person name="Reenan R."/>
            <person name="Reily A."/>
            <person name="Remington K.A."/>
            <person name="Rieger T.T."/>
            <person name="Ritchie M.G."/>
            <person name="Robin C."/>
            <person name="Rogers Y.H."/>
            <person name="Rohde C."/>
            <person name="Rozas J."/>
            <person name="Rubenfield M.J."/>
            <person name="Ruiz A."/>
            <person name="Russo S."/>
            <person name="Salzberg S.L."/>
            <person name="Sanchez-Gracia A."/>
            <person name="Saranga D.J."/>
            <person name="Sato H."/>
            <person name="Schaeffer S.W."/>
            <person name="Schatz M.C."/>
            <person name="Schlenke T."/>
            <person name="Schwartz R."/>
            <person name="Segarra C."/>
            <person name="Singh R.S."/>
            <person name="Sirot L."/>
            <person name="Sirota M."/>
            <person name="Sisneros N.B."/>
            <person name="Smith C.D."/>
            <person name="Smith T.F."/>
            <person name="Spieth J."/>
            <person name="Stage D.E."/>
            <person name="Stark A."/>
            <person name="Stephan W."/>
            <person name="Strausberg R.L."/>
            <person name="Strempel S."/>
            <person name="Sturgill D."/>
            <person name="Sutton G."/>
            <person name="Sutton G.G."/>
            <person name="Tao W."/>
            <person name="Teichmann S."/>
            <person name="Tobari Y.N."/>
            <person name="Tomimura Y."/>
            <person name="Tsolas J.M."/>
            <person name="Valente V.L."/>
            <person name="Venter E."/>
            <person name="Venter J.C."/>
            <person name="Vicario S."/>
            <person name="Vieira F.G."/>
            <person name="Vilella A.J."/>
            <person name="Villasante A."/>
            <person name="Walenz B."/>
            <person name="Wang J."/>
            <person name="Wasserman M."/>
            <person name="Watts T."/>
            <person name="Wilson D."/>
            <person name="Wilson R.K."/>
            <person name="Wing R.A."/>
            <person name="Wolfner M.F."/>
            <person name="Wong A."/>
            <person name="Wong G.K."/>
            <person name="Wu C.I."/>
            <person name="Wu G."/>
            <person name="Yamamoto D."/>
            <person name="Yang H.P."/>
            <person name="Yang S.P."/>
            <person name="Yorke J.A."/>
            <person name="Yoshida K."/>
            <person name="Zdobnov E."/>
            <person name="Zhang P."/>
            <person name="Zhang Y."/>
            <person name="Zimin A.V."/>
            <person name="Baldwin J."/>
            <person name="Abdouelleil A."/>
            <person name="Abdulkadir J."/>
            <person name="Abebe A."/>
            <person name="Abera B."/>
            <person name="Abreu J."/>
            <person name="Acer S.C."/>
            <person name="Aftuck L."/>
            <person name="Alexander A."/>
            <person name="An P."/>
            <person name="Anderson E."/>
            <person name="Anderson S."/>
            <person name="Arachi H."/>
            <person name="Azer M."/>
            <person name="Bachantsang P."/>
            <person name="Barry A."/>
            <person name="Bayul T."/>
            <person name="Berlin A."/>
            <person name="Bessette D."/>
            <person name="Bloom T."/>
            <person name="Blye J."/>
            <person name="Boguslavskiy L."/>
            <person name="Bonnet C."/>
            <person name="Boukhgalter B."/>
            <person name="Bourzgui I."/>
            <person name="Brown A."/>
            <person name="Cahill P."/>
            <person name="Channer S."/>
            <person name="Cheshatsang Y."/>
            <person name="Chuda L."/>
            <person name="Citroen M."/>
            <person name="Collymore A."/>
            <person name="Cooke P."/>
            <person name="Costello M."/>
            <person name="D'Aco K."/>
            <person name="Daza R."/>
            <person name="De Haan G."/>
            <person name="DeGray S."/>
            <person name="DeMaso C."/>
            <person name="Dhargay N."/>
            <person name="Dooley K."/>
            <person name="Dooley E."/>
            <person name="Doricent M."/>
            <person name="Dorje P."/>
            <person name="Dorjee K."/>
            <person name="Dupes A."/>
            <person name="Elong R."/>
            <person name="Falk J."/>
            <person name="Farina A."/>
            <person name="Faro S."/>
            <person name="Ferguson D."/>
            <person name="Fisher S."/>
            <person name="Foley C.D."/>
            <person name="Franke A."/>
            <person name="Friedrich D."/>
            <person name="Gadbois L."/>
            <person name="Gearin G."/>
            <person name="Gearin C.R."/>
            <person name="Giannoukos G."/>
            <person name="Goode T."/>
            <person name="Graham J."/>
            <person name="Grandbois E."/>
            <person name="Grewal S."/>
            <person name="Gyaltsen K."/>
            <person name="Hafez N."/>
            <person name="Hagos B."/>
            <person name="Hall J."/>
            <person name="Henson C."/>
            <person name="Hollinger A."/>
            <person name="Honan T."/>
            <person name="Huard M.D."/>
            <person name="Hughes L."/>
            <person name="Hurhula B."/>
            <person name="Husby M.E."/>
            <person name="Kamat A."/>
            <person name="Kanga B."/>
            <person name="Kashin S."/>
            <person name="Khazanovich D."/>
            <person name="Kisner P."/>
            <person name="Lance K."/>
            <person name="Lara M."/>
            <person name="Lee W."/>
            <person name="Lennon N."/>
            <person name="Letendre F."/>
            <person name="LeVine R."/>
            <person name="Lipovsky A."/>
            <person name="Liu X."/>
            <person name="Liu J."/>
            <person name="Liu S."/>
            <person name="Lokyitsang T."/>
            <person name="Lokyitsang Y."/>
            <person name="Lubonja R."/>
            <person name="Lui A."/>
            <person name="MacDonald P."/>
            <person name="Magnisalis V."/>
            <person name="Maru K."/>
            <person name="Matthews C."/>
            <person name="McCusker W."/>
            <person name="McDonough S."/>
            <person name="Mehta T."/>
            <person name="Meldrim J."/>
            <person name="Meneus L."/>
            <person name="Mihai O."/>
            <person name="Mihalev A."/>
            <person name="Mihova T."/>
            <person name="Mittelman R."/>
            <person name="Mlenga V."/>
            <person name="Montmayeur A."/>
            <person name="Mulrain L."/>
            <person name="Navidi A."/>
            <person name="Naylor J."/>
            <person name="Negash T."/>
            <person name="Nguyen T."/>
            <person name="Nguyen N."/>
            <person name="Nicol R."/>
            <person name="Norbu C."/>
            <person name="Norbu N."/>
            <person name="Novod N."/>
            <person name="O'Neill B."/>
            <person name="Osman S."/>
            <person name="Markiewicz E."/>
            <person name="Oyono O.L."/>
            <person name="Patti C."/>
            <person name="Phunkhang P."/>
            <person name="Pierre F."/>
            <person name="Priest M."/>
            <person name="Raghuraman S."/>
            <person name="Rege F."/>
            <person name="Reyes R."/>
            <person name="Rise C."/>
            <person name="Rogov P."/>
            <person name="Ross K."/>
            <person name="Ryan E."/>
            <person name="Settipalli S."/>
            <person name="Shea T."/>
            <person name="Sherpa N."/>
            <person name="Shi L."/>
            <person name="Shih D."/>
            <person name="Sparrow T."/>
            <person name="Spaulding J."/>
            <person name="Stalker J."/>
            <person name="Stange-Thomann N."/>
            <person name="Stavropoulos S."/>
            <person name="Stone C."/>
            <person name="Strader C."/>
            <person name="Tesfaye S."/>
            <person name="Thomson T."/>
            <person name="Thoulutsang Y."/>
            <person name="Thoulutsang D."/>
            <person name="Topham K."/>
            <person name="Topping I."/>
            <person name="Tsamla T."/>
            <person name="Vassiliev H."/>
            <person name="Vo A."/>
            <person name="Wangchuk T."/>
            <person name="Wangdi T."/>
            <person name="Weiand M."/>
            <person name="Wilkinson J."/>
            <person name="Wilson A."/>
            <person name="Yadav S."/>
            <person name="Young G."/>
            <person name="Yu Q."/>
            <person name="Zembek L."/>
            <person name="Zhong D."/>
            <person name="Zimmer A."/>
            <person name="Zwirko Z."/>
            <person name="Jaffe D.B."/>
            <person name="Alvarez P."/>
            <person name="Brockman W."/>
            <person name="Butler J."/>
            <person name="Chin C."/>
            <person name="Gnerre S."/>
            <person name="Grabherr M."/>
            <person name="Kleber M."/>
            <person name="Mauceli E."/>
            <person name="MacCallum I."/>
        </authorList>
    </citation>
    <scope>NUCLEOTIDE SEQUENCE [LARGE SCALE GENOMIC DNA]</scope>
    <source>
        <strain evidence="5">Tai18E2 / Tucson 14021-0261.01</strain>
    </source>
</reference>
<evidence type="ECO:0000313" key="4">
    <source>
        <dbReference type="EMBL" id="EDW93766.1"/>
    </source>
</evidence>
<keyword evidence="5" id="KW-1185">Reference proteome</keyword>
<dbReference type="PANTHER" id="PTHR39068">
    <property type="entry name" value="LARVAL/PUPAL CUTICLE PROTEIN H1C-LIKE PROTEIN-RELATED"/>
    <property type="match status" value="1"/>
</dbReference>
<dbReference type="AlphaFoldDB" id="B4PC81"/>
<evidence type="ECO:0000256" key="1">
    <source>
        <dbReference type="ARBA" id="ARBA00022460"/>
    </source>
</evidence>
<proteinExistence type="predicted"/>
<dbReference type="HOGENOM" id="CLU_073178_1_0_1"/>
<keyword evidence="3" id="KW-0732">Signal</keyword>
<dbReference type="KEGG" id="dya:Dyak_GE20408"/>
<dbReference type="OMA" id="ITKSFYA"/>
<keyword evidence="2" id="KW-0677">Repeat</keyword>
<dbReference type="PhylomeDB" id="B4PC81"/>
<name>B4PC81_DROYA</name>
<dbReference type="EMBL" id="CM000159">
    <property type="protein sequence ID" value="EDW93766.1"/>
    <property type="molecule type" value="Genomic_DNA"/>
</dbReference>
<dbReference type="InterPro" id="IPR022727">
    <property type="entry name" value="Cuticle_C1"/>
</dbReference>
<organism evidence="4 5">
    <name type="scientific">Drosophila yakuba</name>
    <name type="common">Fruit fly</name>
    <dbReference type="NCBI Taxonomy" id="7245"/>
    <lineage>
        <taxon>Eukaryota</taxon>
        <taxon>Metazoa</taxon>
        <taxon>Ecdysozoa</taxon>
        <taxon>Arthropoda</taxon>
        <taxon>Hexapoda</taxon>
        <taxon>Insecta</taxon>
        <taxon>Pterygota</taxon>
        <taxon>Neoptera</taxon>
        <taxon>Endopterygota</taxon>
        <taxon>Diptera</taxon>
        <taxon>Brachycera</taxon>
        <taxon>Muscomorpha</taxon>
        <taxon>Ephydroidea</taxon>
        <taxon>Drosophilidae</taxon>
        <taxon>Drosophila</taxon>
        <taxon>Sophophora</taxon>
    </lineage>
</organism>
<keyword evidence="1" id="KW-0193">Cuticle</keyword>
<gene>
    <name evidence="4" type="primary">Dyak\GE20408</name>
    <name evidence="4" type="synonym">dyak_GLEANR_4249</name>
    <name evidence="4" type="synonym">GE20408</name>
    <name evidence="4" type="ORF">Dyak_GE20408</name>
</gene>